<reference evidence="1 2" key="1">
    <citation type="submission" date="2018-05" db="EMBL/GenBank/DDBJ databases">
        <title>Complete Genome Sequence of the Nonylphenol-Degrading Bacterium Sphingobium amiense DSM 16289T.</title>
        <authorList>
            <person name="Ootsuka M."/>
            <person name="Nishizawa T."/>
            <person name="Ohta H."/>
        </authorList>
    </citation>
    <scope>NUCLEOTIDE SEQUENCE [LARGE SCALE GENOMIC DNA]</scope>
    <source>
        <strain evidence="1 2">DSM 16289</strain>
    </source>
</reference>
<dbReference type="AlphaFoldDB" id="A0A494W044"/>
<protein>
    <submittedName>
        <fullName evidence="1">Head decoration protein</fullName>
    </submittedName>
</protein>
<dbReference type="RefSeq" id="WP_066700072.1">
    <property type="nucleotide sequence ID" value="NZ_AP018664.1"/>
</dbReference>
<evidence type="ECO:0000313" key="1">
    <source>
        <dbReference type="EMBL" id="BBD98043.1"/>
    </source>
</evidence>
<name>A0A494W044_9SPHN</name>
<proteinExistence type="predicted"/>
<gene>
    <name evidence="1" type="ORF">SAMIE_1015440</name>
</gene>
<sequence length="130" mass="13444">MPAVAFNNKRSGCYLGESNPPNQINEEIVFAAAAGNYDAGLVLGQVTANEKFVPHNPAASDGSQVAAAILFHPVTSTGADVKTVATRNGPATISLPYLTFATGISNANRIAAIKALRARGMKVLPQHAGE</sequence>
<dbReference type="Pfam" id="PF02924">
    <property type="entry name" value="HDPD"/>
    <property type="match status" value="1"/>
</dbReference>
<dbReference type="EMBL" id="AP018664">
    <property type="protein sequence ID" value="BBD98043.1"/>
    <property type="molecule type" value="Genomic_DNA"/>
</dbReference>
<dbReference type="Proteomes" id="UP000279959">
    <property type="component" value="Chromosome"/>
</dbReference>
<accession>A0A494W044</accession>
<organism evidence="1 2">
    <name type="scientific">Sphingobium amiense</name>
    <dbReference type="NCBI Taxonomy" id="135719"/>
    <lineage>
        <taxon>Bacteria</taxon>
        <taxon>Pseudomonadati</taxon>
        <taxon>Pseudomonadota</taxon>
        <taxon>Alphaproteobacteria</taxon>
        <taxon>Sphingomonadales</taxon>
        <taxon>Sphingomonadaceae</taxon>
        <taxon>Sphingobium</taxon>
    </lineage>
</organism>
<dbReference type="InterPro" id="IPR004195">
    <property type="entry name" value="Head_decoration_D"/>
</dbReference>
<keyword evidence="2" id="KW-1185">Reference proteome</keyword>
<dbReference type="KEGG" id="sami:SAMIE_1015440"/>
<evidence type="ECO:0000313" key="2">
    <source>
        <dbReference type="Proteomes" id="UP000279959"/>
    </source>
</evidence>